<accession>A0A0C3E821</accession>
<keyword evidence="3" id="KW-1185">Reference proteome</keyword>
<dbReference type="Pfam" id="PF03819">
    <property type="entry name" value="MazG"/>
    <property type="match status" value="1"/>
</dbReference>
<gene>
    <name evidence="2" type="ORF">SU60_13165</name>
</gene>
<dbReference type="InterPro" id="IPR004518">
    <property type="entry name" value="MazG-like_dom"/>
</dbReference>
<dbReference type="AlphaFoldDB" id="A0A0C3E821"/>
<dbReference type="Proteomes" id="UP000031977">
    <property type="component" value="Unassembled WGS sequence"/>
</dbReference>
<protein>
    <recommendedName>
        <fullName evidence="1">NTP pyrophosphohydrolase MazG-like domain-containing protein</fullName>
    </recommendedName>
</protein>
<feature type="domain" description="NTP pyrophosphohydrolase MazG-like" evidence="1">
    <location>
        <begin position="29"/>
        <end position="93"/>
    </location>
</feature>
<dbReference type="SUPFAM" id="SSF101386">
    <property type="entry name" value="all-alpha NTP pyrophosphatases"/>
    <property type="match status" value="1"/>
</dbReference>
<evidence type="ECO:0000313" key="3">
    <source>
        <dbReference type="Proteomes" id="UP000031977"/>
    </source>
</evidence>
<sequence length="127" mass="14964">MGNILSLIELANAKLLRDQQGTWSKGSITYYEAMFDELREVKAEIESGRQCYLEDELGDILWVYLCMLKHMEVEGKISFEQVFERSLEKYQTRMVGMELGKSWELIKQEQKDSLKKQQLKLEEQESC</sequence>
<dbReference type="STRING" id="50718.SU60_13165"/>
<evidence type="ECO:0000259" key="1">
    <source>
        <dbReference type="Pfam" id="PF03819"/>
    </source>
</evidence>
<proteinExistence type="predicted"/>
<reference evidence="2 3" key="1">
    <citation type="submission" date="2015-01" db="EMBL/GenBank/DDBJ databases">
        <title>Draft genome of Vibrio mytili type strain CAIM 528.</title>
        <authorList>
            <person name="Gonzalez-Castillo A."/>
            <person name="Gomez-Gil B."/>
            <person name="Enciso-Ibarra J."/>
        </authorList>
    </citation>
    <scope>NUCLEOTIDE SEQUENCE [LARGE SCALE GENOMIC DNA]</scope>
    <source>
        <strain evidence="2 3">CAIM 528</strain>
    </source>
</reference>
<organism evidence="2 3">
    <name type="scientific">Vibrio mytili</name>
    <dbReference type="NCBI Taxonomy" id="50718"/>
    <lineage>
        <taxon>Bacteria</taxon>
        <taxon>Pseudomonadati</taxon>
        <taxon>Pseudomonadota</taxon>
        <taxon>Gammaproteobacteria</taxon>
        <taxon>Vibrionales</taxon>
        <taxon>Vibrionaceae</taxon>
        <taxon>Vibrio</taxon>
    </lineage>
</organism>
<name>A0A0C3E821_9VIBR</name>
<dbReference type="Gene3D" id="1.10.287.1080">
    <property type="entry name" value="MazG-like"/>
    <property type="match status" value="1"/>
</dbReference>
<dbReference type="EMBL" id="JXOK01000049">
    <property type="protein sequence ID" value="KIN10558.1"/>
    <property type="molecule type" value="Genomic_DNA"/>
</dbReference>
<comment type="caution">
    <text evidence="2">The sequence shown here is derived from an EMBL/GenBank/DDBJ whole genome shotgun (WGS) entry which is preliminary data.</text>
</comment>
<evidence type="ECO:0000313" key="2">
    <source>
        <dbReference type="EMBL" id="KIN10558.1"/>
    </source>
</evidence>
<dbReference type="RefSeq" id="WP_041155902.1">
    <property type="nucleotide sequence ID" value="NZ_CBCRVP010000002.1"/>
</dbReference>